<evidence type="ECO:0000256" key="1">
    <source>
        <dbReference type="SAM" id="MobiDB-lite"/>
    </source>
</evidence>
<dbReference type="InterPro" id="IPR024633">
    <property type="entry name" value="DnaA_N_dom"/>
</dbReference>
<feature type="domain" description="DnaA N-terminal" evidence="2">
    <location>
        <begin position="265"/>
        <end position="325"/>
    </location>
</feature>
<gene>
    <name evidence="3" type="ORF">XF5B_38980</name>
</gene>
<name>A0A809ZUX0_9BRAD</name>
<proteinExistence type="predicted"/>
<accession>A0A809ZUX0</accession>
<dbReference type="RefSeq" id="WP_183117501.1">
    <property type="nucleotide sequence ID" value="NZ_AP022638.1"/>
</dbReference>
<dbReference type="EMBL" id="AP023095">
    <property type="protein sequence ID" value="BCE56386.1"/>
    <property type="molecule type" value="Genomic_DNA"/>
</dbReference>
<organism evidence="3">
    <name type="scientific">Bradyrhizobium diazoefficiens</name>
    <dbReference type="NCBI Taxonomy" id="1355477"/>
    <lineage>
        <taxon>Bacteria</taxon>
        <taxon>Pseudomonadati</taxon>
        <taxon>Pseudomonadota</taxon>
        <taxon>Alphaproteobacteria</taxon>
        <taxon>Hyphomicrobiales</taxon>
        <taxon>Nitrobacteraceae</taxon>
        <taxon>Bradyrhizobium</taxon>
    </lineage>
</organism>
<feature type="compositionally biased region" description="Basic and acidic residues" evidence="1">
    <location>
        <begin position="117"/>
        <end position="135"/>
    </location>
</feature>
<reference evidence="3" key="1">
    <citation type="submission" date="2020-05" db="EMBL/GenBank/DDBJ databases">
        <title>Complete genome sequence of Bradyrhizobium diazoefficiens XF5 isolated from soybean nodule.</title>
        <authorList>
            <person name="Noda R."/>
            <person name="Kakizaki K."/>
            <person name="Minamisawa K."/>
        </authorList>
    </citation>
    <scope>NUCLEOTIDE SEQUENCE</scope>
    <source>
        <strain evidence="3">XF5</strain>
    </source>
</reference>
<dbReference type="AlphaFoldDB" id="A0A809ZUX0"/>
<dbReference type="Gene3D" id="3.30.300.180">
    <property type="match status" value="1"/>
</dbReference>
<dbReference type="InterPro" id="IPR038454">
    <property type="entry name" value="DnaA_N_sf"/>
</dbReference>
<sequence>MALVPKNWKEFQHYRDRKPAWIKLHGAILDDFEYFRLPVASKALAPLLWLLAREYDEGEITASLEEIAFRMRMPVPDLIEALRPLIAAKFFFYDKDLPECFQTASSPLAASKQAAIPEREKEEEGEKEKETERHSPSTVSAATAAQTRVDLEEGSPVMAKAVADVVAGKLFGDFWEAYPRREGANPKEPAKKKFLATVKSGEDADAIIAGARAYAEELRRTNKLNTSYVAQAVTWLSQRRWTDYQAQPARQIAVDPDPGVKIDPTWAPARARLLSDLGPEVFSSWFRNVGFVGINGSHVCLTAPTRFMKAQIEKDYMPRLLRAWQASVPDVEFVEVVVATDGKKPPGPPAA</sequence>
<evidence type="ECO:0000313" key="3">
    <source>
        <dbReference type="EMBL" id="BCE56386.1"/>
    </source>
</evidence>
<dbReference type="Pfam" id="PF11638">
    <property type="entry name" value="DnaA_N"/>
    <property type="match status" value="1"/>
</dbReference>
<feature type="region of interest" description="Disordered" evidence="1">
    <location>
        <begin position="111"/>
        <end position="144"/>
    </location>
</feature>
<protein>
    <recommendedName>
        <fullName evidence="2">DnaA N-terminal domain-containing protein</fullName>
    </recommendedName>
</protein>
<evidence type="ECO:0000259" key="2">
    <source>
        <dbReference type="Pfam" id="PF11638"/>
    </source>
</evidence>